<reference evidence="2 3" key="1">
    <citation type="submission" date="2012-02" db="EMBL/GenBank/DDBJ databases">
        <title>Improved High-Quality Draft sequence of Microvirga sp. WSM3557.</title>
        <authorList>
            <consortium name="US DOE Joint Genome Institute"/>
            <person name="Lucas S."/>
            <person name="Han J."/>
            <person name="Lapidus A."/>
            <person name="Cheng J.-F."/>
            <person name="Goodwin L."/>
            <person name="Pitluck S."/>
            <person name="Peters L."/>
            <person name="Zhang X."/>
            <person name="Detter J.C."/>
            <person name="Han C."/>
            <person name="Tapia R."/>
            <person name="Land M."/>
            <person name="Hauser L."/>
            <person name="Kyrpides N."/>
            <person name="Ivanova N."/>
            <person name="Pagani I."/>
            <person name="Brau L."/>
            <person name="Yates R."/>
            <person name="O'Hara G."/>
            <person name="Rui T."/>
            <person name="Howieson J."/>
            <person name="Reeve W."/>
            <person name="Woyke T."/>
        </authorList>
    </citation>
    <scope>NUCLEOTIDE SEQUENCE [LARGE SCALE GENOMIC DNA]</scope>
    <source>
        <strain evidence="2 3">WSM3557</strain>
    </source>
</reference>
<evidence type="ECO:0000313" key="3">
    <source>
        <dbReference type="Proteomes" id="UP000003947"/>
    </source>
</evidence>
<sequence length="212" mass="23486">MPDHYRVIERDGSRRLEARQLARSTASTKPGFLRLFYSLNPKATRGYFGVRLHDDGADILETATRPRPSCGSGPASSADTKPLTMSGLVYPPLLPWRLENWPKAPDRGDTASPALQPQDSAVMADPRQTLLIAYDALMAARTHKEELLPARIKTLKTDPEWTEAVAREIACRTAFDLCALAFCKELRRESAQNDASPPRDGRVARRKSSRGG</sequence>
<feature type="region of interest" description="Disordered" evidence="1">
    <location>
        <begin position="63"/>
        <end position="82"/>
    </location>
</feature>
<feature type="compositionally biased region" description="Basic and acidic residues" evidence="1">
    <location>
        <begin position="188"/>
        <end position="203"/>
    </location>
</feature>
<gene>
    <name evidence="2" type="ORF">MicloDRAFT_00034800</name>
</gene>
<accession>I4YSI5</accession>
<dbReference type="PATRIC" id="fig|864069.3.peg.3794"/>
<feature type="region of interest" description="Disordered" evidence="1">
    <location>
        <begin position="188"/>
        <end position="212"/>
    </location>
</feature>
<organism evidence="2 3">
    <name type="scientific">Microvirga lotononidis</name>
    <dbReference type="NCBI Taxonomy" id="864069"/>
    <lineage>
        <taxon>Bacteria</taxon>
        <taxon>Pseudomonadati</taxon>
        <taxon>Pseudomonadota</taxon>
        <taxon>Alphaproteobacteria</taxon>
        <taxon>Hyphomicrobiales</taxon>
        <taxon>Methylobacteriaceae</taxon>
        <taxon>Microvirga</taxon>
    </lineage>
</organism>
<dbReference type="STRING" id="864069.MicloDRAFT_00034800"/>
<evidence type="ECO:0000256" key="1">
    <source>
        <dbReference type="SAM" id="MobiDB-lite"/>
    </source>
</evidence>
<dbReference type="AlphaFoldDB" id="I4YSI5"/>
<protein>
    <submittedName>
        <fullName evidence="2">Uncharacterized protein</fullName>
    </submittedName>
</protein>
<feature type="region of interest" description="Disordered" evidence="1">
    <location>
        <begin position="102"/>
        <end position="122"/>
    </location>
</feature>
<evidence type="ECO:0000313" key="2">
    <source>
        <dbReference type="EMBL" id="EIM26927.1"/>
    </source>
</evidence>
<proteinExistence type="predicted"/>
<keyword evidence="3" id="KW-1185">Reference proteome</keyword>
<dbReference type="HOGENOM" id="CLU_1298580_0_0_5"/>
<name>I4YSI5_9HYPH</name>
<dbReference type="EMBL" id="JH660645">
    <property type="protein sequence ID" value="EIM26927.1"/>
    <property type="molecule type" value="Genomic_DNA"/>
</dbReference>
<dbReference type="Proteomes" id="UP000003947">
    <property type="component" value="Unassembled WGS sequence"/>
</dbReference>